<gene>
    <name evidence="3" type="ORF">D8B20_18660</name>
</gene>
<dbReference type="Pfam" id="PF14206">
    <property type="entry name" value="Cys_rich_CPCC"/>
    <property type="match status" value="1"/>
</dbReference>
<dbReference type="OrthoDB" id="1456570at2"/>
<dbReference type="InterPro" id="IPR025983">
    <property type="entry name" value="Cys_rich_CPCC"/>
</dbReference>
<feature type="region of interest" description="Disordered" evidence="1">
    <location>
        <begin position="82"/>
        <end position="105"/>
    </location>
</feature>
<evidence type="ECO:0000256" key="1">
    <source>
        <dbReference type="SAM" id="MobiDB-lite"/>
    </source>
</evidence>
<evidence type="ECO:0000313" key="4">
    <source>
        <dbReference type="Proteomes" id="UP000319411"/>
    </source>
</evidence>
<name>A0A518XIE0_9GAMM</name>
<feature type="domain" description="Cysteine-rich CPCC" evidence="2">
    <location>
        <begin position="7"/>
        <end position="60"/>
    </location>
</feature>
<dbReference type="Proteomes" id="UP000319411">
    <property type="component" value="Plasmid unnamed1"/>
</dbReference>
<keyword evidence="4" id="KW-1185">Reference proteome</keyword>
<keyword evidence="3" id="KW-0614">Plasmid</keyword>
<dbReference type="EMBL" id="CP032703">
    <property type="protein sequence ID" value="QDY43947.1"/>
    <property type="molecule type" value="Genomic_DNA"/>
</dbReference>
<protein>
    <recommendedName>
        <fullName evidence="2">Cysteine-rich CPCC domain-containing protein</fullName>
    </recommendedName>
</protein>
<evidence type="ECO:0000313" key="3">
    <source>
        <dbReference type="EMBL" id="QDY43947.1"/>
    </source>
</evidence>
<dbReference type="AlphaFoldDB" id="A0A518XIE0"/>
<organism evidence="3 4">
    <name type="scientific">Candidatus Pantoea soli</name>
    <dbReference type="NCBI Taxonomy" id="3098669"/>
    <lineage>
        <taxon>Bacteria</taxon>
        <taxon>Pseudomonadati</taxon>
        <taxon>Pseudomonadota</taxon>
        <taxon>Gammaproteobacteria</taxon>
        <taxon>Enterobacterales</taxon>
        <taxon>Erwiniaceae</taxon>
        <taxon>Pantoea</taxon>
    </lineage>
</organism>
<geneLocation type="plasmid" evidence="3 4">
    <name>unnamed1</name>
</geneLocation>
<dbReference type="KEGG" id="pdis:D8B20_18660"/>
<proteinExistence type="predicted"/>
<accession>A0A518XIE0</accession>
<sequence>MTENELYPCPCCGNKTIGELGSYEICPICEWEDDPVQSEDPDFAGGANRPGLNDAKLLFSKPDDESRPTGRYFCFYALKTSSSRRCNRSIPGAAVTSRGSNDRAN</sequence>
<reference evidence="3 4" key="1">
    <citation type="submission" date="2018-10" db="EMBL/GenBank/DDBJ databases">
        <title>Genome Sequencing of Pantoea dispersa DSM 32899.</title>
        <authorList>
            <person name="Nawrath M."/>
            <person name="Ottenheim C."/>
            <person name="Wilm A."/>
            <person name="Zimmermann W."/>
            <person name="Wu J.C."/>
        </authorList>
    </citation>
    <scope>NUCLEOTIDE SEQUENCE [LARGE SCALE GENOMIC DNA]</scope>
    <source>
        <strain evidence="3 4">DSM 32899</strain>
        <plasmid evidence="3 4">unnamed1</plasmid>
    </source>
</reference>
<evidence type="ECO:0000259" key="2">
    <source>
        <dbReference type="Pfam" id="PF14206"/>
    </source>
</evidence>